<accession>Q30XB2</accession>
<name>Q30XB2_OLEA2</name>
<dbReference type="InterPro" id="IPR001173">
    <property type="entry name" value="Glyco_trans_2-like"/>
</dbReference>
<dbReference type="SUPFAM" id="SSF53448">
    <property type="entry name" value="Nucleotide-diphospho-sugar transferases"/>
    <property type="match status" value="1"/>
</dbReference>
<dbReference type="Gene3D" id="3.90.550.10">
    <property type="entry name" value="Spore Coat Polysaccharide Biosynthesis Protein SpsA, Chain A"/>
    <property type="match status" value="1"/>
</dbReference>
<keyword evidence="2" id="KW-0808">Transferase</keyword>
<dbReference type="InterPro" id="IPR029044">
    <property type="entry name" value="Nucleotide-diphossugar_trans"/>
</dbReference>
<dbReference type="RefSeq" id="WP_011368676.1">
    <property type="nucleotide sequence ID" value="NC_007519.1"/>
</dbReference>
<dbReference type="Pfam" id="PF00535">
    <property type="entry name" value="Glycos_transf_2"/>
    <property type="match status" value="1"/>
</dbReference>
<dbReference type="InterPro" id="IPR050834">
    <property type="entry name" value="Glycosyltransf_2"/>
</dbReference>
<dbReference type="KEGG" id="dde:Dde_2889"/>
<dbReference type="PANTHER" id="PTHR43685">
    <property type="entry name" value="GLYCOSYLTRANSFERASE"/>
    <property type="match status" value="1"/>
</dbReference>
<dbReference type="PANTHER" id="PTHR43685:SF3">
    <property type="entry name" value="SLR2126 PROTEIN"/>
    <property type="match status" value="1"/>
</dbReference>
<dbReference type="AlphaFoldDB" id="Q30XB2"/>
<feature type="domain" description="Glycosyltransferase 2-like" evidence="1">
    <location>
        <begin position="7"/>
        <end position="122"/>
    </location>
</feature>
<dbReference type="GO" id="GO:0016740">
    <property type="term" value="F:transferase activity"/>
    <property type="evidence" value="ECO:0007669"/>
    <property type="project" value="UniProtKB-KW"/>
</dbReference>
<dbReference type="eggNOG" id="COG1216">
    <property type="taxonomic scope" value="Bacteria"/>
</dbReference>
<evidence type="ECO:0000313" key="3">
    <source>
        <dbReference type="Proteomes" id="UP000002710"/>
    </source>
</evidence>
<protein>
    <submittedName>
        <fullName evidence="2">Glycosyl transferase family 2</fullName>
    </submittedName>
</protein>
<dbReference type="STRING" id="207559.Dde_2889"/>
<dbReference type="CDD" id="cd00761">
    <property type="entry name" value="Glyco_tranf_GTA_type"/>
    <property type="match status" value="1"/>
</dbReference>
<evidence type="ECO:0000313" key="2">
    <source>
        <dbReference type="EMBL" id="ABB39684.1"/>
    </source>
</evidence>
<dbReference type="EMBL" id="CP000112">
    <property type="protein sequence ID" value="ABB39684.1"/>
    <property type="molecule type" value="Genomic_DNA"/>
</dbReference>
<dbReference type="CAZy" id="GT2">
    <property type="family name" value="Glycosyltransferase Family 2"/>
</dbReference>
<gene>
    <name evidence="2" type="ordered locus">Dde_2889</name>
</gene>
<sequence length="316" mass="36079">MNLANITIVVCTYNRAELLWDCLHSLTQQTVPDSVFQLVVVDNNSSDDTFKVASSFSGKIKNLSIIQERKQGLSYARNAGVAATKTTWISFLDDDAKAAPDWVESILTTIDKDDFDCFGGVYLPWHRFGPKPKWFRSSWETNKAIQPHYGILPASVYPSGGNFSCKVELIKAYGGFSPIFGMNGHRVAYGEETHLFRRMRQDNLRIGFNPDVVIHHCVLPYKYSLTWRVAARFASLRDYFCIIEESFSSLRLAKVLCKSLLRSCKSLFCNFPRTIWGKDYFWQNYLLDAVFPLVDAAAIWEAARKLKKNKVRPKVI</sequence>
<dbReference type="HOGENOM" id="CLU_025996_19_2_7"/>
<proteinExistence type="predicted"/>
<organism evidence="2 3">
    <name type="scientific">Oleidesulfovibrio alaskensis (strain ATCC BAA-1058 / DSM 17464 / G20)</name>
    <name type="common">Desulfovibrio alaskensis</name>
    <dbReference type="NCBI Taxonomy" id="207559"/>
    <lineage>
        <taxon>Bacteria</taxon>
        <taxon>Pseudomonadati</taxon>
        <taxon>Thermodesulfobacteriota</taxon>
        <taxon>Desulfovibrionia</taxon>
        <taxon>Desulfovibrionales</taxon>
        <taxon>Desulfovibrionaceae</taxon>
        <taxon>Oleidesulfovibrio</taxon>
    </lineage>
</organism>
<reference evidence="2 3" key="1">
    <citation type="journal article" date="2011" name="J. Bacteriol.">
        <title>Complete genome sequence and updated annotation of Desulfovibrio alaskensis G20.</title>
        <authorList>
            <person name="Hauser L.J."/>
            <person name="Land M.L."/>
            <person name="Brown S.D."/>
            <person name="Larimer F."/>
            <person name="Keller K.L."/>
            <person name="Rapp-Giles B.J."/>
            <person name="Price M.N."/>
            <person name="Lin M."/>
            <person name="Bruce D.C."/>
            <person name="Detter J.C."/>
            <person name="Tapia R."/>
            <person name="Han C.S."/>
            <person name="Goodwin L.A."/>
            <person name="Cheng J.F."/>
            <person name="Pitluck S."/>
            <person name="Copeland A."/>
            <person name="Lucas S."/>
            <person name="Nolan M."/>
            <person name="Lapidus A.L."/>
            <person name="Palumbo A.V."/>
            <person name="Wall J.D."/>
        </authorList>
    </citation>
    <scope>NUCLEOTIDE SEQUENCE [LARGE SCALE GENOMIC DNA]</scope>
    <source>
        <strain evidence="3">ATCC BAA 1058 / DSM 17464 / G20</strain>
    </source>
</reference>
<evidence type="ECO:0000259" key="1">
    <source>
        <dbReference type="Pfam" id="PF00535"/>
    </source>
</evidence>
<keyword evidence="3" id="KW-1185">Reference proteome</keyword>
<dbReference type="Proteomes" id="UP000002710">
    <property type="component" value="Chromosome"/>
</dbReference>